<comment type="caution">
    <text evidence="1">The sequence shown here is derived from an EMBL/GenBank/DDBJ whole genome shotgun (WGS) entry which is preliminary data.</text>
</comment>
<proteinExistence type="predicted"/>
<gene>
    <name evidence="1" type="ORF">RI048_27205</name>
</gene>
<dbReference type="RefSeq" id="WP_310841761.1">
    <property type="nucleotide sequence ID" value="NZ_JAVLSJ010000027.1"/>
</dbReference>
<evidence type="ECO:0000313" key="2">
    <source>
        <dbReference type="Proteomes" id="UP001246576"/>
    </source>
</evidence>
<keyword evidence="2" id="KW-1185">Reference proteome</keyword>
<organism evidence="1 2">
    <name type="scientific">Herbaspirillum huttiense subsp. lycopersici</name>
    <dbReference type="NCBI Taxonomy" id="3074428"/>
    <lineage>
        <taxon>Bacteria</taxon>
        <taxon>Pseudomonadati</taxon>
        <taxon>Pseudomonadota</taxon>
        <taxon>Betaproteobacteria</taxon>
        <taxon>Burkholderiales</taxon>
        <taxon>Oxalobacteraceae</taxon>
        <taxon>Herbaspirillum</taxon>
    </lineage>
</organism>
<accession>A0ABU2EUU7</accession>
<protein>
    <submittedName>
        <fullName evidence="1">Uncharacterized protein</fullName>
    </submittedName>
</protein>
<reference evidence="1" key="1">
    <citation type="submission" date="2023-09" db="EMBL/GenBank/DDBJ databases">
        <title>Description of first Herbaspirillum huttiense subsp. nephrolepsisexaltata and Herbaspirillum huttiense subsp. lycopersicon.</title>
        <authorList>
            <person name="Poudel M."/>
            <person name="Sharma A."/>
            <person name="Goss E."/>
            <person name="Tapia J.H."/>
            <person name="Harmon C.M."/>
            <person name="Jones J.B."/>
        </authorList>
    </citation>
    <scope>NUCLEOTIDE SEQUENCE</scope>
    <source>
        <strain evidence="1">SE1</strain>
    </source>
</reference>
<evidence type="ECO:0000313" key="1">
    <source>
        <dbReference type="EMBL" id="MDR9851942.1"/>
    </source>
</evidence>
<dbReference type="Proteomes" id="UP001246576">
    <property type="component" value="Unassembled WGS sequence"/>
</dbReference>
<sequence>MLITDIAWKIKGVPKALLAPLVPWHSVLFDINEPCFAVMPRTGEPGRQTYVRLFSDIEQVVDHMHAIPGVAYALSQKDNELRMTKVKAVGSYPCPQTGIKLKVYFDDSEQPWPAHSGQPQFSSKLPFNVEVSFF</sequence>
<dbReference type="EMBL" id="JAVLSJ010000027">
    <property type="protein sequence ID" value="MDR9851942.1"/>
    <property type="molecule type" value="Genomic_DNA"/>
</dbReference>
<name>A0ABU2EUU7_9BURK</name>